<reference evidence="1" key="1">
    <citation type="journal article" date="2020" name="Cell">
        <title>Large-Scale Comparative Analyses of Tick Genomes Elucidate Their Genetic Diversity and Vector Capacities.</title>
        <authorList>
            <consortium name="Tick Genome and Microbiome Consortium (TIGMIC)"/>
            <person name="Jia N."/>
            <person name="Wang J."/>
            <person name="Shi W."/>
            <person name="Du L."/>
            <person name="Sun Y."/>
            <person name="Zhan W."/>
            <person name="Jiang J.F."/>
            <person name="Wang Q."/>
            <person name="Zhang B."/>
            <person name="Ji P."/>
            <person name="Bell-Sakyi L."/>
            <person name="Cui X.M."/>
            <person name="Yuan T.T."/>
            <person name="Jiang B.G."/>
            <person name="Yang W.F."/>
            <person name="Lam T.T."/>
            <person name="Chang Q.C."/>
            <person name="Ding S.J."/>
            <person name="Wang X.J."/>
            <person name="Zhu J.G."/>
            <person name="Ruan X.D."/>
            <person name="Zhao L."/>
            <person name="Wei J.T."/>
            <person name="Ye R.Z."/>
            <person name="Que T.C."/>
            <person name="Du C.H."/>
            <person name="Zhou Y.H."/>
            <person name="Cheng J.X."/>
            <person name="Dai P.F."/>
            <person name="Guo W.B."/>
            <person name="Han X.H."/>
            <person name="Huang E.J."/>
            <person name="Li L.F."/>
            <person name="Wei W."/>
            <person name="Gao Y.C."/>
            <person name="Liu J.Z."/>
            <person name="Shao H.Z."/>
            <person name="Wang X."/>
            <person name="Wang C.C."/>
            <person name="Yang T.C."/>
            <person name="Huo Q.B."/>
            <person name="Li W."/>
            <person name="Chen H.Y."/>
            <person name="Chen S.E."/>
            <person name="Zhou L.G."/>
            <person name="Ni X.B."/>
            <person name="Tian J.H."/>
            <person name="Sheng Y."/>
            <person name="Liu T."/>
            <person name="Pan Y.S."/>
            <person name="Xia L.Y."/>
            <person name="Li J."/>
            <person name="Zhao F."/>
            <person name="Cao W.C."/>
        </authorList>
    </citation>
    <scope>NUCLEOTIDE SEQUENCE</scope>
    <source>
        <strain evidence="1">Rsan-2018</strain>
    </source>
</reference>
<gene>
    <name evidence="1" type="ORF">HPB52_004941</name>
</gene>
<dbReference type="VEuPathDB" id="VectorBase:RSAN_030326"/>
<keyword evidence="2" id="KW-1185">Reference proteome</keyword>
<sequence>MSKAVSVKELICTVGATAIFEQMIPPDGLCDYVYYTNVVVIKGNLHAIEISRSWEAFKNALATFNTTSGGIGFDVRYVTVADLDATLEDKSLKDLASRNVKHYGVLNVLDTASKVKGVFAKAKGLLRASGACFSRRLPPGFPGVMLRLGHGLRDYAPHSALPKLIAGATLSHSVADTVIAYSSVGWIESEDECLAHPPVFWDRGVLPHGDRAPDLCMPLRMRSTNLRNGMSVLVLNTHLGDFRTESPCQNNVDRLDPFDRVRLIKQQLSIP</sequence>
<evidence type="ECO:0000313" key="1">
    <source>
        <dbReference type="EMBL" id="KAH7935242.1"/>
    </source>
</evidence>
<comment type="caution">
    <text evidence="1">The sequence shown here is derived from an EMBL/GenBank/DDBJ whole genome shotgun (WGS) entry which is preliminary data.</text>
</comment>
<accession>A0A9D4PC83</accession>
<evidence type="ECO:0000313" key="2">
    <source>
        <dbReference type="Proteomes" id="UP000821837"/>
    </source>
</evidence>
<protein>
    <submittedName>
        <fullName evidence="1">Uncharacterized protein</fullName>
    </submittedName>
</protein>
<dbReference type="AlphaFoldDB" id="A0A9D4PC83"/>
<dbReference type="Proteomes" id="UP000821837">
    <property type="component" value="Unassembled WGS sequence"/>
</dbReference>
<organism evidence="1 2">
    <name type="scientific">Rhipicephalus sanguineus</name>
    <name type="common">Brown dog tick</name>
    <name type="synonym">Ixodes sanguineus</name>
    <dbReference type="NCBI Taxonomy" id="34632"/>
    <lineage>
        <taxon>Eukaryota</taxon>
        <taxon>Metazoa</taxon>
        <taxon>Ecdysozoa</taxon>
        <taxon>Arthropoda</taxon>
        <taxon>Chelicerata</taxon>
        <taxon>Arachnida</taxon>
        <taxon>Acari</taxon>
        <taxon>Parasitiformes</taxon>
        <taxon>Ixodida</taxon>
        <taxon>Ixodoidea</taxon>
        <taxon>Ixodidae</taxon>
        <taxon>Rhipicephalinae</taxon>
        <taxon>Rhipicephalus</taxon>
        <taxon>Rhipicephalus</taxon>
    </lineage>
</organism>
<reference evidence="1" key="2">
    <citation type="submission" date="2021-09" db="EMBL/GenBank/DDBJ databases">
        <authorList>
            <person name="Jia N."/>
            <person name="Wang J."/>
            <person name="Shi W."/>
            <person name="Du L."/>
            <person name="Sun Y."/>
            <person name="Zhan W."/>
            <person name="Jiang J."/>
            <person name="Wang Q."/>
            <person name="Zhang B."/>
            <person name="Ji P."/>
            <person name="Sakyi L.B."/>
            <person name="Cui X."/>
            <person name="Yuan T."/>
            <person name="Jiang B."/>
            <person name="Yang W."/>
            <person name="Lam T.T.-Y."/>
            <person name="Chang Q."/>
            <person name="Ding S."/>
            <person name="Wang X."/>
            <person name="Zhu J."/>
            <person name="Ruan X."/>
            <person name="Zhao L."/>
            <person name="Wei J."/>
            <person name="Que T."/>
            <person name="Du C."/>
            <person name="Cheng J."/>
            <person name="Dai P."/>
            <person name="Han X."/>
            <person name="Huang E."/>
            <person name="Gao Y."/>
            <person name="Liu J."/>
            <person name="Shao H."/>
            <person name="Ye R."/>
            <person name="Li L."/>
            <person name="Wei W."/>
            <person name="Wang X."/>
            <person name="Wang C."/>
            <person name="Huo Q."/>
            <person name="Li W."/>
            <person name="Guo W."/>
            <person name="Chen H."/>
            <person name="Chen S."/>
            <person name="Zhou L."/>
            <person name="Zhou L."/>
            <person name="Ni X."/>
            <person name="Tian J."/>
            <person name="Zhou Y."/>
            <person name="Sheng Y."/>
            <person name="Liu T."/>
            <person name="Pan Y."/>
            <person name="Xia L."/>
            <person name="Li J."/>
            <person name="Zhao F."/>
            <person name="Cao W."/>
        </authorList>
    </citation>
    <scope>NUCLEOTIDE SEQUENCE</scope>
    <source>
        <strain evidence="1">Rsan-2018</strain>
        <tissue evidence="1">Larvae</tissue>
    </source>
</reference>
<name>A0A9D4PC83_RHISA</name>
<dbReference type="EMBL" id="JABSTV010001255">
    <property type="protein sequence ID" value="KAH7935242.1"/>
    <property type="molecule type" value="Genomic_DNA"/>
</dbReference>
<proteinExistence type="predicted"/>